<name>A0ABS3E0T3_9BACI</name>
<evidence type="ECO:0000313" key="3">
    <source>
        <dbReference type="Proteomes" id="UP000663970"/>
    </source>
</evidence>
<comment type="caution">
    <text evidence="2">The sequence shown here is derived from an EMBL/GenBank/DDBJ whole genome shotgun (WGS) entry which is preliminary data.</text>
</comment>
<feature type="domain" description="Amine oxidase" evidence="1">
    <location>
        <begin position="3"/>
        <end position="71"/>
    </location>
</feature>
<protein>
    <submittedName>
        <fullName evidence="2">FAD-dependent oxidoreductase</fullName>
    </submittedName>
</protein>
<organism evidence="2 3">
    <name type="scientific">Halobacillus kuroshimensis</name>
    <dbReference type="NCBI Taxonomy" id="302481"/>
    <lineage>
        <taxon>Bacteria</taxon>
        <taxon>Bacillati</taxon>
        <taxon>Bacillota</taxon>
        <taxon>Bacilli</taxon>
        <taxon>Bacillales</taxon>
        <taxon>Bacillaceae</taxon>
        <taxon>Halobacillus</taxon>
    </lineage>
</organism>
<dbReference type="EMBL" id="JAEKJY010000007">
    <property type="protein sequence ID" value="MBN8237210.1"/>
    <property type="molecule type" value="Genomic_DNA"/>
</dbReference>
<sequence length="75" mass="8475">MFQVLYSVSSVKVGLEFKLKFWEAGNIGNIITDLPLRYTYSPSHYIGEVGPGIMLGSYSWAQNANLWNSLPNVYQ</sequence>
<dbReference type="InterPro" id="IPR002937">
    <property type="entry name" value="Amino_oxidase"/>
</dbReference>
<dbReference type="Pfam" id="PF01593">
    <property type="entry name" value="Amino_oxidase"/>
    <property type="match status" value="1"/>
</dbReference>
<evidence type="ECO:0000313" key="2">
    <source>
        <dbReference type="EMBL" id="MBN8237210.1"/>
    </source>
</evidence>
<accession>A0ABS3E0T3</accession>
<proteinExistence type="predicted"/>
<dbReference type="Proteomes" id="UP000663970">
    <property type="component" value="Unassembled WGS sequence"/>
</dbReference>
<gene>
    <name evidence="2" type="ORF">JF544_18350</name>
</gene>
<keyword evidence="3" id="KW-1185">Reference proteome</keyword>
<dbReference type="RefSeq" id="WP_206936007.1">
    <property type="nucleotide sequence ID" value="NZ_JAEKJY010000007.1"/>
</dbReference>
<reference evidence="2 3" key="1">
    <citation type="submission" date="2020-12" db="EMBL/GenBank/DDBJ databases">
        <title>Oil enriched cultivation method for isolating marine PHA-producing bacteria.</title>
        <authorList>
            <person name="Zheng W."/>
            <person name="Yu S."/>
            <person name="Huang Y."/>
        </authorList>
    </citation>
    <scope>NUCLEOTIDE SEQUENCE [LARGE SCALE GENOMIC DNA]</scope>
    <source>
        <strain evidence="2 3">SY-2-6</strain>
    </source>
</reference>
<dbReference type="Gene3D" id="3.90.660.10">
    <property type="match status" value="1"/>
</dbReference>
<evidence type="ECO:0000259" key="1">
    <source>
        <dbReference type="Pfam" id="PF01593"/>
    </source>
</evidence>
<dbReference type="SUPFAM" id="SSF54373">
    <property type="entry name" value="FAD-linked reductases, C-terminal domain"/>
    <property type="match status" value="1"/>
</dbReference>